<accession>A0ABP0CJZ0</accession>
<gene>
    <name evidence="1" type="ORF">SCUCBS95973_007942</name>
</gene>
<comment type="caution">
    <text evidence="1">The sequence shown here is derived from an EMBL/GenBank/DDBJ whole genome shotgun (WGS) entry which is preliminary data.</text>
</comment>
<evidence type="ECO:0000313" key="2">
    <source>
        <dbReference type="Proteomes" id="UP001642405"/>
    </source>
</evidence>
<keyword evidence="2" id="KW-1185">Reference proteome</keyword>
<dbReference type="Proteomes" id="UP001642405">
    <property type="component" value="Unassembled WGS sequence"/>
</dbReference>
<dbReference type="Gene3D" id="1.20.120.450">
    <property type="entry name" value="dinb family like domain"/>
    <property type="match status" value="1"/>
</dbReference>
<dbReference type="SUPFAM" id="SSF109854">
    <property type="entry name" value="DinB/YfiT-like putative metalloenzymes"/>
    <property type="match status" value="1"/>
</dbReference>
<dbReference type="Pfam" id="PF09351">
    <property type="entry name" value="DUF1993"/>
    <property type="match status" value="1"/>
</dbReference>
<evidence type="ECO:0008006" key="3">
    <source>
        <dbReference type="Google" id="ProtNLM"/>
    </source>
</evidence>
<protein>
    <recommendedName>
        <fullName evidence="3">Helix-turn-helix-domain containing protein type</fullName>
    </recommendedName>
</protein>
<dbReference type="PANTHER" id="PTHR36922">
    <property type="entry name" value="BLL2446 PROTEIN"/>
    <property type="match status" value="1"/>
</dbReference>
<sequence length="179" mass="19439">MSTFTTYDLAVSVLTRGLLTFDHVLHKAEAHAKANGIDADATYPSARLIADQHPLVFQVQNATKTVRNYVITLTGEDVPAFDDKEKTFADLHARIQSALALLKKVTPDVANERGDSQSSTFNPSGSYPVTLKAKDAVLFQAIPNFIFHLTTGYSILRAQGVPVGKTDFIANFIGVPGFD</sequence>
<evidence type="ECO:0000313" key="1">
    <source>
        <dbReference type="EMBL" id="CAK7231509.1"/>
    </source>
</evidence>
<dbReference type="EMBL" id="CAWUHB010000058">
    <property type="protein sequence ID" value="CAK7231509.1"/>
    <property type="molecule type" value="Genomic_DNA"/>
</dbReference>
<proteinExistence type="predicted"/>
<dbReference type="InterPro" id="IPR018531">
    <property type="entry name" value="DUF1993"/>
</dbReference>
<dbReference type="InterPro" id="IPR034660">
    <property type="entry name" value="DinB/YfiT-like"/>
</dbReference>
<organism evidence="1 2">
    <name type="scientific">Sporothrix curviconia</name>
    <dbReference type="NCBI Taxonomy" id="1260050"/>
    <lineage>
        <taxon>Eukaryota</taxon>
        <taxon>Fungi</taxon>
        <taxon>Dikarya</taxon>
        <taxon>Ascomycota</taxon>
        <taxon>Pezizomycotina</taxon>
        <taxon>Sordariomycetes</taxon>
        <taxon>Sordariomycetidae</taxon>
        <taxon>Ophiostomatales</taxon>
        <taxon>Ophiostomataceae</taxon>
        <taxon>Sporothrix</taxon>
    </lineage>
</organism>
<dbReference type="PANTHER" id="PTHR36922:SF1">
    <property type="entry name" value="DUF1993 DOMAIN-CONTAINING PROTEIN"/>
    <property type="match status" value="1"/>
</dbReference>
<name>A0ABP0CJZ0_9PEZI</name>
<reference evidence="1 2" key="1">
    <citation type="submission" date="2024-01" db="EMBL/GenBank/DDBJ databases">
        <authorList>
            <person name="Allen C."/>
            <person name="Tagirdzhanova G."/>
        </authorList>
    </citation>
    <scope>NUCLEOTIDE SEQUENCE [LARGE SCALE GENOMIC DNA]</scope>
</reference>